<dbReference type="Gene3D" id="3.90.1150.170">
    <property type="match status" value="1"/>
</dbReference>
<evidence type="ECO:0000313" key="8">
    <source>
        <dbReference type="EMBL" id="KAB0803828.1"/>
    </source>
</evidence>
<dbReference type="GO" id="GO:0005737">
    <property type="term" value="C:cytoplasm"/>
    <property type="evidence" value="ECO:0007669"/>
    <property type="project" value="TreeGrafter"/>
</dbReference>
<evidence type="ECO:0000313" key="9">
    <source>
        <dbReference type="Proteomes" id="UP000327044"/>
    </source>
</evidence>
<dbReference type="EMBL" id="VVIM01000001">
    <property type="protein sequence ID" value="KAB0803828.1"/>
    <property type="molecule type" value="Genomic_DNA"/>
</dbReference>
<name>A0A5N4B2S3_PHOPY</name>
<keyword evidence="3" id="KW-0210">Decarboxylase</keyword>
<dbReference type="PANTHER" id="PTHR45677:SF12">
    <property type="entry name" value="BLACK, ISOFORM A"/>
    <property type="match status" value="1"/>
</dbReference>
<dbReference type="InterPro" id="IPR002129">
    <property type="entry name" value="PyrdxlP-dep_de-COase"/>
</dbReference>
<evidence type="ECO:0000256" key="1">
    <source>
        <dbReference type="ARBA" id="ARBA00001933"/>
    </source>
</evidence>
<protein>
    <recommendedName>
        <fullName evidence="10">Glutamate decarboxylase</fullName>
    </recommendedName>
</protein>
<dbReference type="Pfam" id="PF00282">
    <property type="entry name" value="Pyridoxal_deC"/>
    <property type="match status" value="1"/>
</dbReference>
<evidence type="ECO:0000256" key="5">
    <source>
        <dbReference type="ARBA" id="ARBA00023239"/>
    </source>
</evidence>
<dbReference type="PANTHER" id="PTHR45677">
    <property type="entry name" value="GLUTAMATE DECARBOXYLASE-RELATED"/>
    <property type="match status" value="1"/>
</dbReference>
<proteinExistence type="inferred from homology"/>
<dbReference type="InterPro" id="IPR015424">
    <property type="entry name" value="PyrdxlP-dep_Trfase"/>
</dbReference>
<evidence type="ECO:0000256" key="6">
    <source>
        <dbReference type="PIRSR" id="PIRSR602129-50"/>
    </source>
</evidence>
<evidence type="ECO:0000256" key="2">
    <source>
        <dbReference type="ARBA" id="ARBA00009533"/>
    </source>
</evidence>
<evidence type="ECO:0000256" key="4">
    <source>
        <dbReference type="ARBA" id="ARBA00022898"/>
    </source>
</evidence>
<feature type="modified residue" description="N6-(pyridoxal phosphate)lysine" evidence="6">
    <location>
        <position position="300"/>
    </location>
</feature>
<keyword evidence="4 6" id="KW-0663">Pyridoxal phosphate</keyword>
<dbReference type="SUPFAM" id="SSF53383">
    <property type="entry name" value="PLP-dependent transferases"/>
    <property type="match status" value="1"/>
</dbReference>
<dbReference type="CDD" id="cd06450">
    <property type="entry name" value="DOPA_deC_like"/>
    <property type="match status" value="1"/>
</dbReference>
<evidence type="ECO:0000256" key="3">
    <source>
        <dbReference type="ARBA" id="ARBA00022793"/>
    </source>
</evidence>
<dbReference type="GO" id="GO:0019752">
    <property type="term" value="P:carboxylic acid metabolic process"/>
    <property type="evidence" value="ECO:0007669"/>
    <property type="project" value="InterPro"/>
</dbReference>
<evidence type="ECO:0000256" key="7">
    <source>
        <dbReference type="RuleBase" id="RU000382"/>
    </source>
</evidence>
<comment type="cofactor">
    <cofactor evidence="1 6 7">
        <name>pyridoxal 5'-phosphate</name>
        <dbReference type="ChEBI" id="CHEBI:597326"/>
    </cofactor>
</comment>
<dbReference type="Proteomes" id="UP000327044">
    <property type="component" value="Unassembled WGS sequence"/>
</dbReference>
<dbReference type="InterPro" id="IPR015421">
    <property type="entry name" value="PyrdxlP-dep_Trfase_major"/>
</dbReference>
<evidence type="ECO:0008006" key="10">
    <source>
        <dbReference type="Google" id="ProtNLM"/>
    </source>
</evidence>
<keyword evidence="5 7" id="KW-0456">Lyase</keyword>
<dbReference type="Gene3D" id="3.40.640.10">
    <property type="entry name" value="Type I PLP-dependent aspartate aminotransferase-like (Major domain)"/>
    <property type="match status" value="1"/>
</dbReference>
<keyword evidence="9" id="KW-1185">Reference proteome</keyword>
<dbReference type="GO" id="GO:0016831">
    <property type="term" value="F:carboxy-lyase activity"/>
    <property type="evidence" value="ECO:0007669"/>
    <property type="project" value="UniProtKB-KW"/>
</dbReference>
<reference evidence="8 9" key="1">
    <citation type="journal article" date="2018" name="Elife">
        <title>Firefly genomes illuminate parallel origins of bioluminescence in beetles.</title>
        <authorList>
            <person name="Fallon T.R."/>
            <person name="Lower S.E."/>
            <person name="Chang C.H."/>
            <person name="Bessho-Uehara M."/>
            <person name="Martin G.J."/>
            <person name="Bewick A.J."/>
            <person name="Behringer M."/>
            <person name="Debat H.J."/>
            <person name="Wong I."/>
            <person name="Day J.C."/>
            <person name="Suvorov A."/>
            <person name="Silva C.J."/>
            <person name="Stanger-Hall K.F."/>
            <person name="Hall D.W."/>
            <person name="Schmitz R.J."/>
            <person name="Nelson D.R."/>
            <person name="Lewis S.M."/>
            <person name="Shigenobu S."/>
            <person name="Bybee S.M."/>
            <person name="Larracuente A.M."/>
            <person name="Oba Y."/>
            <person name="Weng J.K."/>
        </authorList>
    </citation>
    <scope>NUCLEOTIDE SEQUENCE [LARGE SCALE GENOMIC DNA]</scope>
    <source>
        <strain evidence="8">1611_PpyrPB1</strain>
        <tissue evidence="8">Whole body</tissue>
    </source>
</reference>
<dbReference type="AlphaFoldDB" id="A0A5N4B2S3"/>
<accession>A0A5N4B2S3</accession>
<dbReference type="GO" id="GO:0030170">
    <property type="term" value="F:pyridoxal phosphate binding"/>
    <property type="evidence" value="ECO:0007669"/>
    <property type="project" value="InterPro"/>
</dbReference>
<organism evidence="8 9">
    <name type="scientific">Photinus pyralis</name>
    <name type="common">Common eastern firefly</name>
    <name type="synonym">Lampyris pyralis</name>
    <dbReference type="NCBI Taxonomy" id="7054"/>
    <lineage>
        <taxon>Eukaryota</taxon>
        <taxon>Metazoa</taxon>
        <taxon>Ecdysozoa</taxon>
        <taxon>Arthropoda</taxon>
        <taxon>Hexapoda</taxon>
        <taxon>Insecta</taxon>
        <taxon>Pterygota</taxon>
        <taxon>Neoptera</taxon>
        <taxon>Endopterygota</taxon>
        <taxon>Coleoptera</taxon>
        <taxon>Polyphaga</taxon>
        <taxon>Elateriformia</taxon>
        <taxon>Elateroidea</taxon>
        <taxon>Lampyridae</taxon>
        <taxon>Lampyrinae</taxon>
        <taxon>Photinus</taxon>
    </lineage>
</organism>
<gene>
    <name evidence="8" type="ORF">PPYR_00798</name>
</gene>
<comment type="caution">
    <text evidence="8">The sequence shown here is derived from an EMBL/GenBank/DDBJ whole genome shotgun (WGS) entry which is preliminary data.</text>
</comment>
<comment type="similarity">
    <text evidence="2 7">Belongs to the group II decarboxylase family.</text>
</comment>
<dbReference type="InParanoid" id="A0A5N4B2S3"/>
<sequence>MEEDFSPTPDYDKHGWFLKSVVEILFKSVVFATNRDKVVLWKHPEELLKVFDFSLRQTGVAQDKLLTLIKNTIKYSVKTGHPYFVNQLFSGLDPYGLVGQWITDALNASLYTYEVAPVFTLMESGVIREMCGMIGPDWKDGMFCPGGSNGNGIALNLARFRLNKNVKRTGMSQSPRLVLFTSEEAHYSIQKFASFIGIGEDNVILVQTDKVGRMKPASLEECIRNQIDFGATPFAVVATLGTTVRGAFDPLYQISTVCNKYGLWLHVDAAWGGGLIFSQKHRAKLNGIETANSIIINPHKLLAAPQQCSILFVKDENILHECHSKGAEYLFQKDKYYDQWYDPGDKYLQCGRKCDVFKFWLMWKAKGSSGFAKHVDSIMDVAEYFERQVLIRPEFQLVSKRQYINVCFWYLPRYLQKKKDVMDYSMQLHKVAAQIKAVMVKHGSIMLGYQPLKEFPNFFRFVSQNSSLSTRDVDFILDHIAEIGNAIYN</sequence>